<dbReference type="PANTHER" id="PTHR31739:SF25">
    <property type="entry name" value="(E,E)-GERANYLLINALOOL SYNTHASE"/>
    <property type="match status" value="1"/>
</dbReference>
<accession>A0A822XPL0</accession>
<dbReference type="SUPFAM" id="SSF48239">
    <property type="entry name" value="Terpenoid cyclases/Protein prenyltransferases"/>
    <property type="match status" value="1"/>
</dbReference>
<name>A0A822XPL0_NELNU</name>
<keyword evidence="3" id="KW-1185">Reference proteome</keyword>
<dbReference type="PANTHER" id="PTHR31739">
    <property type="entry name" value="ENT-COPALYL DIPHOSPHATE SYNTHASE, CHLOROPLASTIC"/>
    <property type="match status" value="1"/>
</dbReference>
<dbReference type="GO" id="GO:0010333">
    <property type="term" value="F:terpene synthase activity"/>
    <property type="evidence" value="ECO:0007669"/>
    <property type="project" value="InterPro"/>
</dbReference>
<dbReference type="EMBL" id="DUZY01000001">
    <property type="protein sequence ID" value="DAD20856.1"/>
    <property type="molecule type" value="Genomic_DNA"/>
</dbReference>
<keyword evidence="1" id="KW-0460">Magnesium</keyword>
<gene>
    <name evidence="2" type="ORF">HUJ06_022319</name>
</gene>
<dbReference type="InterPro" id="IPR008930">
    <property type="entry name" value="Terpenoid_cyclase/PrenylTrfase"/>
</dbReference>
<dbReference type="Proteomes" id="UP000607653">
    <property type="component" value="Unassembled WGS sequence"/>
</dbReference>
<dbReference type="GO" id="GO:0016114">
    <property type="term" value="P:terpenoid biosynthetic process"/>
    <property type="evidence" value="ECO:0007669"/>
    <property type="project" value="InterPro"/>
</dbReference>
<evidence type="ECO:0000313" key="3">
    <source>
        <dbReference type="Proteomes" id="UP000607653"/>
    </source>
</evidence>
<protein>
    <submittedName>
        <fullName evidence="2">Uncharacterized protein</fullName>
    </submittedName>
</protein>
<dbReference type="Gene3D" id="1.50.10.160">
    <property type="match status" value="1"/>
</dbReference>
<proteinExistence type="predicted"/>
<evidence type="ECO:0000313" key="2">
    <source>
        <dbReference type="EMBL" id="DAD20856.1"/>
    </source>
</evidence>
<reference evidence="2 3" key="1">
    <citation type="journal article" date="2020" name="Mol. Biol. Evol.">
        <title>Distinct Expression and Methylation Patterns for Genes with Different Fates following a Single Whole-Genome Duplication in Flowering Plants.</title>
        <authorList>
            <person name="Shi T."/>
            <person name="Rahmani R.S."/>
            <person name="Gugger P.F."/>
            <person name="Wang M."/>
            <person name="Li H."/>
            <person name="Zhang Y."/>
            <person name="Li Z."/>
            <person name="Wang Q."/>
            <person name="Van de Peer Y."/>
            <person name="Marchal K."/>
            <person name="Chen J."/>
        </authorList>
    </citation>
    <scope>NUCLEOTIDE SEQUENCE [LARGE SCALE GENOMIC DNA]</scope>
    <source>
        <tissue evidence="2">Leaf</tissue>
    </source>
</reference>
<organism evidence="2 3">
    <name type="scientific">Nelumbo nucifera</name>
    <name type="common">Sacred lotus</name>
    <dbReference type="NCBI Taxonomy" id="4432"/>
    <lineage>
        <taxon>Eukaryota</taxon>
        <taxon>Viridiplantae</taxon>
        <taxon>Streptophyta</taxon>
        <taxon>Embryophyta</taxon>
        <taxon>Tracheophyta</taxon>
        <taxon>Spermatophyta</taxon>
        <taxon>Magnoliopsida</taxon>
        <taxon>Proteales</taxon>
        <taxon>Nelumbonaceae</taxon>
        <taxon>Nelumbo</taxon>
    </lineage>
</organism>
<sequence>MEAAKSKSSIEELVEKIKDEIFSSSLDLYTLISPCAYDTAWLAMIPHPDQHLDRPTFQQCLDWILSNQNDARFWGDSNGRDNIPSIDCLPATLACMVSLVAWNVGANNVEKGIVIKVLKTDLK</sequence>
<comment type="caution">
    <text evidence="2">The sequence shown here is derived from an EMBL/GenBank/DDBJ whole genome shotgun (WGS) entry which is preliminary data.</text>
</comment>
<dbReference type="AlphaFoldDB" id="A0A822XPL0"/>
<evidence type="ECO:0000256" key="1">
    <source>
        <dbReference type="ARBA" id="ARBA00022842"/>
    </source>
</evidence>
<dbReference type="InterPro" id="IPR050148">
    <property type="entry name" value="Terpene_synthase-like"/>
</dbReference>